<feature type="transmembrane region" description="Helical" evidence="3">
    <location>
        <begin position="47"/>
        <end position="67"/>
    </location>
</feature>
<feature type="transmembrane region" description="Helical" evidence="3">
    <location>
        <begin position="156"/>
        <end position="177"/>
    </location>
</feature>
<dbReference type="Pfam" id="PF13347">
    <property type="entry name" value="MFS_2"/>
    <property type="match status" value="2"/>
</dbReference>
<proteinExistence type="inferred from homology"/>
<feature type="transmembrane region" description="Helical" evidence="3">
    <location>
        <begin position="337"/>
        <end position="357"/>
    </location>
</feature>
<evidence type="ECO:0000256" key="1">
    <source>
        <dbReference type="ARBA" id="ARBA00008335"/>
    </source>
</evidence>
<dbReference type="InterPro" id="IPR036259">
    <property type="entry name" value="MFS_trans_sf"/>
</dbReference>
<keyword evidence="3" id="KW-1133">Transmembrane helix</keyword>
<dbReference type="PANTHER" id="PTHR11328">
    <property type="entry name" value="MAJOR FACILITATOR SUPERFAMILY DOMAIN-CONTAINING PROTEIN"/>
    <property type="match status" value="1"/>
</dbReference>
<comment type="caution">
    <text evidence="4">The sequence shown here is derived from an EMBL/GenBank/DDBJ whole genome shotgun (WGS) entry which is preliminary data.</text>
</comment>
<dbReference type="AlphaFoldDB" id="A0ABD0LBZ0"/>
<reference evidence="4 5" key="1">
    <citation type="journal article" date="2023" name="Sci. Data">
        <title>Genome assembly of the Korean intertidal mud-creeper Batillaria attramentaria.</title>
        <authorList>
            <person name="Patra A.K."/>
            <person name="Ho P.T."/>
            <person name="Jun S."/>
            <person name="Lee S.J."/>
            <person name="Kim Y."/>
            <person name="Won Y.J."/>
        </authorList>
    </citation>
    <scope>NUCLEOTIDE SEQUENCE [LARGE SCALE GENOMIC DNA]</scope>
    <source>
        <strain evidence="4">Wonlab-2016</strain>
    </source>
</reference>
<dbReference type="PANTHER" id="PTHR11328:SF28">
    <property type="entry name" value="MAJOR FACILITATOR SUPERFAMILY DOMAIN-CONTAINING PROTEIN 12"/>
    <property type="match status" value="1"/>
</dbReference>
<dbReference type="InterPro" id="IPR039672">
    <property type="entry name" value="MFS_2"/>
</dbReference>
<feature type="transmembrane region" description="Helical" evidence="3">
    <location>
        <begin position="113"/>
        <end position="135"/>
    </location>
</feature>
<feature type="transmembrane region" description="Helical" evidence="3">
    <location>
        <begin position="363"/>
        <end position="388"/>
    </location>
</feature>
<name>A0ABD0LBZ0_9CAEN</name>
<feature type="transmembrane region" description="Helical" evidence="3">
    <location>
        <begin position="271"/>
        <end position="289"/>
    </location>
</feature>
<dbReference type="EMBL" id="JACVVK020000063">
    <property type="protein sequence ID" value="KAK7496875.1"/>
    <property type="molecule type" value="Genomic_DNA"/>
</dbReference>
<evidence type="ECO:0000256" key="2">
    <source>
        <dbReference type="SAM" id="MobiDB-lite"/>
    </source>
</evidence>
<dbReference type="FunFam" id="1.20.1250.20:FF:000431">
    <property type="entry name" value="Predicted protein"/>
    <property type="match status" value="1"/>
</dbReference>
<accession>A0ABD0LBZ0</accession>
<organism evidence="4 5">
    <name type="scientific">Batillaria attramentaria</name>
    <dbReference type="NCBI Taxonomy" id="370345"/>
    <lineage>
        <taxon>Eukaryota</taxon>
        <taxon>Metazoa</taxon>
        <taxon>Spiralia</taxon>
        <taxon>Lophotrochozoa</taxon>
        <taxon>Mollusca</taxon>
        <taxon>Gastropoda</taxon>
        <taxon>Caenogastropoda</taxon>
        <taxon>Sorbeoconcha</taxon>
        <taxon>Cerithioidea</taxon>
        <taxon>Batillariidae</taxon>
        <taxon>Batillaria</taxon>
    </lineage>
</organism>
<feature type="transmembrane region" description="Helical" evidence="3">
    <location>
        <begin position="309"/>
        <end position="330"/>
    </location>
</feature>
<feature type="transmembrane region" description="Helical" evidence="3">
    <location>
        <begin position="446"/>
        <end position="465"/>
    </location>
</feature>
<keyword evidence="5" id="KW-1185">Reference proteome</keyword>
<sequence length="577" mass="63088">MPSATGRLPLGRRLAYSVGHIQNDLHAAMWFSYLLVYMHEVRSFNNIYAGSLLLVGQIADAIATPLIGFESDAANGCLGYTKRKSWHLFGILCTAVSFPFIFSPVYGGHTSDFGVFVYYAAFVIIFQIGWASVQISHLSLIPELTSDNSEIAGLNGWRYAATGFSNLLTYAIAWVILSSGGANVDPDKLTHADSDHFRYLGFIVTGIGLFFSLIFHFGIPEPRRDQHLQDTSSNTSYGAIRQEDGSITETIERSTVNRSRRRKVCEWLTDFRFYQVALVYMCTRLFVNISQVYLPMYLTETIHLDKVTIANVPLVCYASSFVIATVLKIVDKKLGRILTYLLGAVFAIGAAVYVYFIPSHKIWMVYIAAVIIGAGGALMLVTSLSIVADLIGDTTGSSAFVYGAMSFTDKLANGVAVEIIQIFHPCVNCCPACTPYYRKVQSFGPGGAAVLALLGLFMLKLSLFGRRPSVVEAGCFARDGFVTSVHTVCLFLKEPKLLRNPTATSNGIAPNGHANGPVNNLNGTRVNDDSSRFHSSTAAQVHPDPKSSVNDGTVLVETDNSDDDHEETSPLLTHRKT</sequence>
<protein>
    <recommendedName>
        <fullName evidence="6">Major facilitator superfamily domain-containing protein 12</fullName>
    </recommendedName>
</protein>
<feature type="transmembrane region" description="Helical" evidence="3">
    <location>
        <begin position="197"/>
        <end position="219"/>
    </location>
</feature>
<evidence type="ECO:0000256" key="3">
    <source>
        <dbReference type="SAM" id="Phobius"/>
    </source>
</evidence>
<evidence type="ECO:0008006" key="6">
    <source>
        <dbReference type="Google" id="ProtNLM"/>
    </source>
</evidence>
<dbReference type="Proteomes" id="UP001519460">
    <property type="component" value="Unassembled WGS sequence"/>
</dbReference>
<dbReference type="CDD" id="cd17491">
    <property type="entry name" value="MFS_MFSD12"/>
    <property type="match status" value="1"/>
</dbReference>
<gene>
    <name evidence="4" type="ORF">BaRGS_00011855</name>
</gene>
<dbReference type="Gene3D" id="1.20.1250.20">
    <property type="entry name" value="MFS general substrate transporter like domains"/>
    <property type="match status" value="1"/>
</dbReference>
<evidence type="ECO:0000313" key="5">
    <source>
        <dbReference type="Proteomes" id="UP001519460"/>
    </source>
</evidence>
<comment type="similarity">
    <text evidence="1">Belongs to the major facilitator superfamily.</text>
</comment>
<keyword evidence="3" id="KW-0472">Membrane</keyword>
<feature type="region of interest" description="Disordered" evidence="2">
    <location>
        <begin position="503"/>
        <end position="577"/>
    </location>
</feature>
<dbReference type="SUPFAM" id="SSF103473">
    <property type="entry name" value="MFS general substrate transporter"/>
    <property type="match status" value="1"/>
</dbReference>
<evidence type="ECO:0000313" key="4">
    <source>
        <dbReference type="EMBL" id="KAK7496875.1"/>
    </source>
</evidence>
<feature type="transmembrane region" description="Helical" evidence="3">
    <location>
        <begin position="88"/>
        <end position="107"/>
    </location>
</feature>
<keyword evidence="3" id="KW-0812">Transmembrane</keyword>